<dbReference type="Proteomes" id="UP000594260">
    <property type="component" value="Unplaced"/>
</dbReference>
<dbReference type="RefSeq" id="XP_022650306.1">
    <property type="nucleotide sequence ID" value="XM_022794571.1"/>
</dbReference>
<name>A0A7M7JD89_VARDE</name>
<protein>
    <recommendedName>
        <fullName evidence="5">DNA replication complex GINS protein PSF1</fullName>
    </recommendedName>
</protein>
<comment type="subunit">
    <text evidence="5">Component of the GINS complex.</text>
</comment>
<dbReference type="Gene3D" id="1.20.58.1030">
    <property type="match status" value="1"/>
</dbReference>
<dbReference type="PANTHER" id="PTHR12914">
    <property type="entry name" value="PARTNER OF SLD5"/>
    <property type="match status" value="1"/>
</dbReference>
<dbReference type="GeneID" id="111245790"/>
<dbReference type="CDD" id="cd11710">
    <property type="entry name" value="GINS_A_psf1"/>
    <property type="match status" value="1"/>
</dbReference>
<dbReference type="OMA" id="MFCEKAT"/>
<evidence type="ECO:0000313" key="9">
    <source>
        <dbReference type="Proteomes" id="UP000594260"/>
    </source>
</evidence>
<dbReference type="EnsemblMetazoa" id="XM_022794571">
    <property type="protein sequence ID" value="XP_022650306"/>
    <property type="gene ID" value="LOC111245790"/>
</dbReference>
<comment type="function">
    <text evidence="5">Required for correct functioning of the GINS complex, a complex that plays an essential role in the initiation of DNA replication, and progression of DNA replication forks. GINS complex seems to bind preferentially to single-stranded DNA.</text>
</comment>
<reference evidence="8" key="1">
    <citation type="submission" date="2021-01" db="UniProtKB">
        <authorList>
            <consortium name="EnsemblMetazoa"/>
        </authorList>
    </citation>
    <scope>IDENTIFICATION</scope>
</reference>
<dbReference type="InParanoid" id="A0A7M7JD89"/>
<evidence type="ECO:0000256" key="4">
    <source>
        <dbReference type="ARBA" id="ARBA00023242"/>
    </source>
</evidence>
<dbReference type="InterPro" id="IPR056783">
    <property type="entry name" value="PSF1_C"/>
</dbReference>
<dbReference type="InterPro" id="IPR036224">
    <property type="entry name" value="GINS_bundle-like_dom_sf"/>
</dbReference>
<feature type="domain" description="DNA replication complex GINS protein PSF1 C-terminal" evidence="7">
    <location>
        <begin position="153"/>
        <end position="202"/>
    </location>
</feature>
<evidence type="ECO:0000256" key="5">
    <source>
        <dbReference type="RuleBase" id="RU368085"/>
    </source>
</evidence>
<dbReference type="SUPFAM" id="SSF158573">
    <property type="entry name" value="GINS helical bundle-like"/>
    <property type="match status" value="1"/>
</dbReference>
<dbReference type="OrthoDB" id="10252587at2759"/>
<keyword evidence="9" id="KW-1185">Reference proteome</keyword>
<dbReference type="Pfam" id="PF24997">
    <property type="entry name" value="PSF1_C"/>
    <property type="match status" value="1"/>
</dbReference>
<evidence type="ECO:0000259" key="7">
    <source>
        <dbReference type="Pfam" id="PF24997"/>
    </source>
</evidence>
<evidence type="ECO:0000256" key="1">
    <source>
        <dbReference type="ARBA" id="ARBA00004123"/>
    </source>
</evidence>
<dbReference type="AlphaFoldDB" id="A0A7M7JD89"/>
<evidence type="ECO:0000259" key="6">
    <source>
        <dbReference type="Pfam" id="PF05916"/>
    </source>
</evidence>
<evidence type="ECO:0000256" key="2">
    <source>
        <dbReference type="ARBA" id="ARBA00006677"/>
    </source>
</evidence>
<dbReference type="CDD" id="cd21696">
    <property type="entry name" value="GINS_B_Psf1"/>
    <property type="match status" value="1"/>
</dbReference>
<dbReference type="GO" id="GO:1902983">
    <property type="term" value="P:DNA strand elongation involved in mitotic DNA replication"/>
    <property type="evidence" value="ECO:0007669"/>
    <property type="project" value="TreeGrafter"/>
</dbReference>
<sequence length="203" mass="23643">MTSLADQALNLIKEVQRCRDFLQPIREEIMRNIFEEMHVLNEENQKDVRVITASDSERQDSSASDLHVVLYVRHQLLLRLRRCVLAYLNCRLQVIRELRWAFGPVLPRDIKANITDGEHKWFVDYSSALGRYMASIGEMGVDLLQHTRPPKCLYIEVRVLEDYGDFETEDGQVVVLAKNSTHFLERIHCEKLIRQGVLEHVVG</sequence>
<organism evidence="8 9">
    <name type="scientific">Varroa destructor</name>
    <name type="common">Honeybee mite</name>
    <dbReference type="NCBI Taxonomy" id="109461"/>
    <lineage>
        <taxon>Eukaryota</taxon>
        <taxon>Metazoa</taxon>
        <taxon>Ecdysozoa</taxon>
        <taxon>Arthropoda</taxon>
        <taxon>Chelicerata</taxon>
        <taxon>Arachnida</taxon>
        <taxon>Acari</taxon>
        <taxon>Parasitiformes</taxon>
        <taxon>Mesostigmata</taxon>
        <taxon>Gamasina</taxon>
        <taxon>Dermanyssoidea</taxon>
        <taxon>Varroidae</taxon>
        <taxon>Varroa</taxon>
    </lineage>
</organism>
<proteinExistence type="inferred from homology"/>
<dbReference type="InterPro" id="IPR005339">
    <property type="entry name" value="GINS_Psf1"/>
</dbReference>
<evidence type="ECO:0000313" key="8">
    <source>
        <dbReference type="EnsemblMetazoa" id="XP_022650306"/>
    </source>
</evidence>
<feature type="domain" description="GINS subunit" evidence="6">
    <location>
        <begin position="45"/>
        <end position="136"/>
    </location>
</feature>
<dbReference type="KEGG" id="vde:111245790"/>
<keyword evidence="4 5" id="KW-0539">Nucleus</keyword>
<dbReference type="InterPro" id="IPR021151">
    <property type="entry name" value="GINS_A"/>
</dbReference>
<keyword evidence="3 5" id="KW-0235">DNA replication</keyword>
<comment type="subcellular location">
    <subcellularLocation>
        <location evidence="1 5">Nucleus</location>
    </subcellularLocation>
</comment>
<evidence type="ECO:0000256" key="3">
    <source>
        <dbReference type="ARBA" id="ARBA00022705"/>
    </source>
</evidence>
<dbReference type="GO" id="GO:0000811">
    <property type="term" value="C:GINS complex"/>
    <property type="evidence" value="ECO:0007669"/>
    <property type="project" value="UniProtKB-UniRule"/>
</dbReference>
<dbReference type="FunCoup" id="A0A7M7JD89">
    <property type="interactions" value="880"/>
</dbReference>
<accession>A0A7M7JD89</accession>
<comment type="similarity">
    <text evidence="2 5">Belongs to the GINS1/PSF1 family.</text>
</comment>
<dbReference type="PANTHER" id="PTHR12914:SF2">
    <property type="entry name" value="DNA REPLICATION COMPLEX GINS PROTEIN PSF1"/>
    <property type="match status" value="1"/>
</dbReference>
<dbReference type="Pfam" id="PF05916">
    <property type="entry name" value="Sld5"/>
    <property type="match status" value="1"/>
</dbReference>